<name>A0A9W6CU36_9MICO</name>
<dbReference type="AlphaFoldDB" id="A0A9W6CU36"/>
<accession>A0A9W6CU36</accession>
<gene>
    <name evidence="3" type="ORF">ARHIZOSPH14_33080</name>
</gene>
<feature type="domain" description="Flavin reductase like" evidence="2">
    <location>
        <begin position="15"/>
        <end position="159"/>
    </location>
</feature>
<protein>
    <submittedName>
        <fullName evidence="3">Flavin-dependent reductase</fullName>
    </submittedName>
</protein>
<dbReference type="SMART" id="SM00903">
    <property type="entry name" value="Flavin_Reduct"/>
    <property type="match status" value="1"/>
</dbReference>
<dbReference type="EMBL" id="BSDP01000001">
    <property type="protein sequence ID" value="GLI29066.1"/>
    <property type="molecule type" value="Genomic_DNA"/>
</dbReference>
<dbReference type="SUPFAM" id="SSF50475">
    <property type="entry name" value="FMN-binding split barrel"/>
    <property type="match status" value="1"/>
</dbReference>
<evidence type="ECO:0000256" key="1">
    <source>
        <dbReference type="ARBA" id="ARBA00023002"/>
    </source>
</evidence>
<dbReference type="GO" id="GO:0042602">
    <property type="term" value="F:riboflavin reductase (NADPH) activity"/>
    <property type="evidence" value="ECO:0007669"/>
    <property type="project" value="TreeGrafter"/>
</dbReference>
<organism evidence="3 4">
    <name type="scientific">Agromyces rhizosphaerae</name>
    <dbReference type="NCBI Taxonomy" id="88374"/>
    <lineage>
        <taxon>Bacteria</taxon>
        <taxon>Bacillati</taxon>
        <taxon>Actinomycetota</taxon>
        <taxon>Actinomycetes</taxon>
        <taxon>Micrococcales</taxon>
        <taxon>Microbacteriaceae</taxon>
        <taxon>Agromyces</taxon>
    </lineage>
</organism>
<sequence>MTASPVDLDAFRRAFRRHAAGVAIVTVLEPDGAPAAFTATSVASLAAVPPMATFNMARSASAWPAVASATHLVLHMLGARNRALAERMAGPRGSRFDGVGWRPGPGGAPVLDGVTAWMGGRILERFEVHESAIVALRVDEGALGEADAPLLYHERSYRTPGDVV</sequence>
<evidence type="ECO:0000313" key="3">
    <source>
        <dbReference type="EMBL" id="GLI29066.1"/>
    </source>
</evidence>
<dbReference type="PANTHER" id="PTHR30466:SF1">
    <property type="entry name" value="FMN REDUCTASE (NADH) RUTF"/>
    <property type="match status" value="1"/>
</dbReference>
<reference evidence="3" key="1">
    <citation type="submission" date="2022-12" db="EMBL/GenBank/DDBJ databases">
        <title>Reference genome sequencing for broad-spectrum identification of bacterial and archaeal isolates by mass spectrometry.</title>
        <authorList>
            <person name="Sekiguchi Y."/>
            <person name="Tourlousse D.M."/>
        </authorList>
    </citation>
    <scope>NUCLEOTIDE SEQUENCE</scope>
    <source>
        <strain evidence="3">14</strain>
    </source>
</reference>
<keyword evidence="4" id="KW-1185">Reference proteome</keyword>
<keyword evidence="1" id="KW-0560">Oxidoreductase</keyword>
<proteinExistence type="predicted"/>
<dbReference type="Proteomes" id="UP001144396">
    <property type="component" value="Unassembled WGS sequence"/>
</dbReference>
<dbReference type="Gene3D" id="2.30.110.10">
    <property type="entry name" value="Electron Transport, Fmn-binding Protein, Chain A"/>
    <property type="match status" value="1"/>
</dbReference>
<dbReference type="Pfam" id="PF01613">
    <property type="entry name" value="Flavin_Reduct"/>
    <property type="match status" value="1"/>
</dbReference>
<dbReference type="InterPro" id="IPR012349">
    <property type="entry name" value="Split_barrel_FMN-bd"/>
</dbReference>
<dbReference type="GO" id="GO:0010181">
    <property type="term" value="F:FMN binding"/>
    <property type="evidence" value="ECO:0007669"/>
    <property type="project" value="InterPro"/>
</dbReference>
<dbReference type="InterPro" id="IPR050268">
    <property type="entry name" value="NADH-dep_flavin_reductase"/>
</dbReference>
<comment type="caution">
    <text evidence="3">The sequence shown here is derived from an EMBL/GenBank/DDBJ whole genome shotgun (WGS) entry which is preliminary data.</text>
</comment>
<dbReference type="GO" id="GO:0006208">
    <property type="term" value="P:pyrimidine nucleobase catabolic process"/>
    <property type="evidence" value="ECO:0007669"/>
    <property type="project" value="TreeGrafter"/>
</dbReference>
<dbReference type="InterPro" id="IPR002563">
    <property type="entry name" value="Flavin_Rdtase-like_dom"/>
</dbReference>
<evidence type="ECO:0000259" key="2">
    <source>
        <dbReference type="SMART" id="SM00903"/>
    </source>
</evidence>
<dbReference type="PANTHER" id="PTHR30466">
    <property type="entry name" value="FLAVIN REDUCTASE"/>
    <property type="match status" value="1"/>
</dbReference>
<evidence type="ECO:0000313" key="4">
    <source>
        <dbReference type="Proteomes" id="UP001144396"/>
    </source>
</evidence>
<dbReference type="RefSeq" id="WP_281886937.1">
    <property type="nucleotide sequence ID" value="NZ_BSDP01000001.1"/>
</dbReference>